<dbReference type="Gene3D" id="3.30.1240.10">
    <property type="match status" value="1"/>
</dbReference>
<reference evidence="1 2" key="1">
    <citation type="submission" date="2023-07" db="EMBL/GenBank/DDBJ databases">
        <title>Paenibacillus sp. JX-17 nov. isolated from soil.</title>
        <authorList>
            <person name="Wan Y."/>
            <person name="Liu B."/>
        </authorList>
    </citation>
    <scope>NUCLEOTIDE SEQUENCE [LARGE SCALE GENOMIC DNA]</scope>
    <source>
        <strain evidence="1 2">JX-17</strain>
    </source>
</reference>
<dbReference type="PANTHER" id="PTHR10000">
    <property type="entry name" value="PHOSPHOSERINE PHOSPHATASE"/>
    <property type="match status" value="1"/>
</dbReference>
<dbReference type="SFLD" id="SFLDS00003">
    <property type="entry name" value="Haloacid_Dehalogenase"/>
    <property type="match status" value="1"/>
</dbReference>
<dbReference type="InterPro" id="IPR023214">
    <property type="entry name" value="HAD_sf"/>
</dbReference>
<dbReference type="SUPFAM" id="SSF56784">
    <property type="entry name" value="HAD-like"/>
    <property type="match status" value="1"/>
</dbReference>
<evidence type="ECO:0000313" key="1">
    <source>
        <dbReference type="EMBL" id="MDO7907275.1"/>
    </source>
</evidence>
<dbReference type="GO" id="GO:0016787">
    <property type="term" value="F:hydrolase activity"/>
    <property type="evidence" value="ECO:0007669"/>
    <property type="project" value="UniProtKB-KW"/>
</dbReference>
<dbReference type="SFLD" id="SFLDG01140">
    <property type="entry name" value="C2.B:_Phosphomannomutase_and_P"/>
    <property type="match status" value="1"/>
</dbReference>
<dbReference type="PANTHER" id="PTHR10000:SF55">
    <property type="entry name" value="5-AMINO-6-(5-PHOSPHO-D-RIBITYLAMINO)URACIL PHOSPHATASE YCSE"/>
    <property type="match status" value="1"/>
</dbReference>
<dbReference type="InterPro" id="IPR000150">
    <property type="entry name" value="Cof"/>
</dbReference>
<keyword evidence="2" id="KW-1185">Reference proteome</keyword>
<dbReference type="EMBL" id="JAUQTB010000006">
    <property type="protein sequence ID" value="MDO7907275.1"/>
    <property type="molecule type" value="Genomic_DNA"/>
</dbReference>
<dbReference type="EC" id="3.1.3.-" evidence="1"/>
<protein>
    <submittedName>
        <fullName evidence="1">Cof-type HAD-IIB family hydrolase</fullName>
        <ecNumber evidence="1">3.1.3.-</ecNumber>
    </submittedName>
</protein>
<sequence length="288" mass="31873">MKMIAIDLDGTLLNQDSLISPANAAAVREAQNQGILVTIATGRAFYDVQEICKQAGIVTPVIGANGATIHDEQGSPIHTEPMSRSKAMDVLAWLEEEQYYYEIMTDRAIYSPQNGHELMTIEMDRVLSSSPERSLQSLMHAAEKQYSQNGITRIPSYRHLPTDVEIYNILAFSFLEEKLAAGRSRYSQDSELTMVVSADHNFEVEHPLASKGHALSRLADMHHIPLTEVMAIGDSYNDISMMRIAGRSIAMGNAHQQIKDVCDMVTLTNQENGVAHAIRQLLGSSMNI</sequence>
<dbReference type="RefSeq" id="WP_305024544.1">
    <property type="nucleotide sequence ID" value="NZ_JAUQTB010000006.1"/>
</dbReference>
<dbReference type="NCBIfam" id="TIGR00099">
    <property type="entry name" value="Cof-subfamily"/>
    <property type="match status" value="1"/>
</dbReference>
<dbReference type="InterPro" id="IPR006379">
    <property type="entry name" value="HAD-SF_hydro_IIB"/>
</dbReference>
<dbReference type="Proteomes" id="UP001240171">
    <property type="component" value="Unassembled WGS sequence"/>
</dbReference>
<evidence type="ECO:0000313" key="2">
    <source>
        <dbReference type="Proteomes" id="UP001240171"/>
    </source>
</evidence>
<gene>
    <name evidence="1" type="ORF">Q5741_12730</name>
</gene>
<dbReference type="SFLD" id="SFLDG01144">
    <property type="entry name" value="C2.B.4:_PGP_Like"/>
    <property type="match status" value="1"/>
</dbReference>
<proteinExistence type="predicted"/>
<accession>A0ABT9CDD3</accession>
<name>A0ABT9CDD3_9BACL</name>
<dbReference type="CDD" id="cd07516">
    <property type="entry name" value="HAD_Pase"/>
    <property type="match status" value="1"/>
</dbReference>
<dbReference type="InterPro" id="IPR036412">
    <property type="entry name" value="HAD-like_sf"/>
</dbReference>
<dbReference type="NCBIfam" id="TIGR01484">
    <property type="entry name" value="HAD-SF-IIB"/>
    <property type="match status" value="1"/>
</dbReference>
<dbReference type="Gene3D" id="3.40.50.1000">
    <property type="entry name" value="HAD superfamily/HAD-like"/>
    <property type="match status" value="1"/>
</dbReference>
<dbReference type="Pfam" id="PF08282">
    <property type="entry name" value="Hydrolase_3"/>
    <property type="match status" value="1"/>
</dbReference>
<keyword evidence="1" id="KW-0378">Hydrolase</keyword>
<organism evidence="1 2">
    <name type="scientific">Paenibacillus lacisoli</name>
    <dbReference type="NCBI Taxonomy" id="3064525"/>
    <lineage>
        <taxon>Bacteria</taxon>
        <taxon>Bacillati</taxon>
        <taxon>Bacillota</taxon>
        <taxon>Bacilli</taxon>
        <taxon>Bacillales</taxon>
        <taxon>Paenibacillaceae</taxon>
        <taxon>Paenibacillus</taxon>
    </lineage>
</organism>
<comment type="caution">
    <text evidence="1">The sequence shown here is derived from an EMBL/GenBank/DDBJ whole genome shotgun (WGS) entry which is preliminary data.</text>
</comment>
<dbReference type="PROSITE" id="PS01229">
    <property type="entry name" value="COF_2"/>
    <property type="match status" value="1"/>
</dbReference>